<dbReference type="EMBL" id="CAJVPS010007393">
    <property type="protein sequence ID" value="CAG8634378.1"/>
    <property type="molecule type" value="Genomic_DNA"/>
</dbReference>
<dbReference type="Proteomes" id="UP000789508">
    <property type="component" value="Unassembled WGS sequence"/>
</dbReference>
<proteinExistence type="predicted"/>
<evidence type="ECO:0000313" key="2">
    <source>
        <dbReference type="Proteomes" id="UP000789508"/>
    </source>
</evidence>
<comment type="caution">
    <text evidence="1">The sequence shown here is derived from an EMBL/GenBank/DDBJ whole genome shotgun (WGS) entry which is preliminary data.</text>
</comment>
<protein>
    <submittedName>
        <fullName evidence="1">11634_t:CDS:1</fullName>
    </submittedName>
</protein>
<accession>A0A9N9GYJ1</accession>
<sequence length="153" mass="17814">MELGQIVKLYIPHFKKERYYLVYQISSFIDFTLLNITDRDKRESIKSEITQHKLRTEITPGIISLVNLNTEILINDELLYELIDKLPQQNKNGDPLPSISREERVEIIKGVKDCFSNKKFRGNRYKEEQKVIDFIDKEITPQAESGEVGAKGI</sequence>
<dbReference type="AlphaFoldDB" id="A0A9N9GYJ1"/>
<reference evidence="1" key="1">
    <citation type="submission" date="2021-06" db="EMBL/GenBank/DDBJ databases">
        <authorList>
            <person name="Kallberg Y."/>
            <person name="Tangrot J."/>
            <person name="Rosling A."/>
        </authorList>
    </citation>
    <scope>NUCLEOTIDE SEQUENCE</scope>
    <source>
        <strain evidence="1">FL130A</strain>
    </source>
</reference>
<name>A0A9N9GYJ1_9GLOM</name>
<gene>
    <name evidence="1" type="ORF">ALEPTO_LOCUS9483</name>
</gene>
<keyword evidence="2" id="KW-1185">Reference proteome</keyword>
<organism evidence="1 2">
    <name type="scientific">Ambispora leptoticha</name>
    <dbReference type="NCBI Taxonomy" id="144679"/>
    <lineage>
        <taxon>Eukaryota</taxon>
        <taxon>Fungi</taxon>
        <taxon>Fungi incertae sedis</taxon>
        <taxon>Mucoromycota</taxon>
        <taxon>Glomeromycotina</taxon>
        <taxon>Glomeromycetes</taxon>
        <taxon>Archaeosporales</taxon>
        <taxon>Ambisporaceae</taxon>
        <taxon>Ambispora</taxon>
    </lineage>
</organism>
<evidence type="ECO:0000313" key="1">
    <source>
        <dbReference type="EMBL" id="CAG8634378.1"/>
    </source>
</evidence>